<accession>A0A1B7XWR3</accession>
<organism evidence="1 2">
    <name type="scientific">Colletotrichum higginsianum (strain IMI 349063)</name>
    <name type="common">Crucifer anthracnose fungus</name>
    <dbReference type="NCBI Taxonomy" id="759273"/>
    <lineage>
        <taxon>Eukaryota</taxon>
        <taxon>Fungi</taxon>
        <taxon>Dikarya</taxon>
        <taxon>Ascomycota</taxon>
        <taxon>Pezizomycotina</taxon>
        <taxon>Sordariomycetes</taxon>
        <taxon>Hypocreomycetidae</taxon>
        <taxon>Glomerellales</taxon>
        <taxon>Glomerellaceae</taxon>
        <taxon>Colletotrichum</taxon>
        <taxon>Colletotrichum destructivum species complex</taxon>
    </lineage>
</organism>
<reference evidence="2" key="1">
    <citation type="journal article" date="2017" name="BMC Genomics">
        <title>Gapless genome assembly of Colletotrichum higginsianum reveals chromosome structure and association of transposable elements with secondary metabolite gene clusters.</title>
        <authorList>
            <person name="Dallery J.-F."/>
            <person name="Lapalu N."/>
            <person name="Zampounis A."/>
            <person name="Pigne S."/>
            <person name="Luyten I."/>
            <person name="Amselem J."/>
            <person name="Wittenberg A.H.J."/>
            <person name="Zhou S."/>
            <person name="de Queiroz M.V."/>
            <person name="Robin G.P."/>
            <person name="Auger A."/>
            <person name="Hainaut M."/>
            <person name="Henrissat B."/>
            <person name="Kim K.-T."/>
            <person name="Lee Y.-H."/>
            <person name="Lespinet O."/>
            <person name="Schwartz D.C."/>
            <person name="Thon M.R."/>
            <person name="O'Connell R.J."/>
        </authorList>
    </citation>
    <scope>NUCLEOTIDE SEQUENCE [LARGE SCALE GENOMIC DNA]</scope>
    <source>
        <strain evidence="2">IMI 349063</strain>
    </source>
</reference>
<dbReference type="VEuPathDB" id="FungiDB:CH63R_13329"/>
<sequence>MPFVAVITSEIPSEKKDDFLGHWPLIKGGISKQPGVLGVAGGEVVNENGTPVTGFKFLQTITFNSEADDKAFSESAWFKEREAQLSISNPGGQPRIKKFETGPVPSERPKAFTQFTFLDVADESKHEAAKQAWLNLVAALGQSVHYGGKSVGDGPSTGLGILGWDSEDEIKAAFAKPEAQAALQKYQSFGEGGSVLVKLDV</sequence>
<name>A0A1B7XWR3_COLHI</name>
<proteinExistence type="predicted"/>
<dbReference type="GeneID" id="28872410"/>
<evidence type="ECO:0008006" key="3">
    <source>
        <dbReference type="Google" id="ProtNLM"/>
    </source>
</evidence>
<dbReference type="EMBL" id="LTAN01000009">
    <property type="protein sequence ID" value="OBR04202.1"/>
    <property type="molecule type" value="Genomic_DNA"/>
</dbReference>
<dbReference type="Proteomes" id="UP000092177">
    <property type="component" value="Chromosome 9"/>
</dbReference>
<protein>
    <recommendedName>
        <fullName evidence="3">ABM domain-containing protein</fullName>
    </recommendedName>
</protein>
<comment type="caution">
    <text evidence="1">The sequence shown here is derived from an EMBL/GenBank/DDBJ whole genome shotgun (WGS) entry which is preliminary data.</text>
</comment>
<dbReference type="RefSeq" id="XP_018152720.1">
    <property type="nucleotide sequence ID" value="XM_018308303.1"/>
</dbReference>
<dbReference type="AlphaFoldDB" id="A0A1B7XWR3"/>
<evidence type="ECO:0000313" key="2">
    <source>
        <dbReference type="Proteomes" id="UP000092177"/>
    </source>
</evidence>
<gene>
    <name evidence="1" type="ORF">CH63R_13329</name>
</gene>
<evidence type="ECO:0000313" key="1">
    <source>
        <dbReference type="EMBL" id="OBR04202.1"/>
    </source>
</evidence>
<dbReference type="OrthoDB" id="3546164at2759"/>
<dbReference type="KEGG" id="chig:CH63R_13329"/>
<keyword evidence="2" id="KW-1185">Reference proteome</keyword>